<feature type="binding site" evidence="7">
    <location>
        <position position="20"/>
    </location>
    <ligand>
        <name>phosphoenolpyruvate</name>
        <dbReference type="ChEBI" id="CHEBI:58702"/>
    </ligand>
</feature>
<feature type="binding site" evidence="7">
    <location>
        <position position="21"/>
    </location>
    <ligand>
        <name>3-phosphoshikimate</name>
        <dbReference type="ChEBI" id="CHEBI:145989"/>
    </ligand>
</feature>
<dbReference type="UniPathway" id="UPA00053">
    <property type="reaction ID" value="UER00089"/>
</dbReference>
<sequence>MDIQITPAKLYGAVTPPPSKSMAHRLIIAAALADGVSTLENIVPSQDIEATLRCMTVLGARWEAPKPGTIRVHGIGRGHTFVDLPRFDCGESGSTLRFLIPIALAVAGGGVFTGHGRLMERPQGPYADLFREQGISWEQRDGVLTVQGRLSPGEYLLPGNVSSQFFTGLLFALPLLDAPSAVLSSTEIESREYITMTMEAMRQAGISVAEKPGLRGFEVLPAAYCPFAGAVEADWSQAAFWYAANFLGSPVEIQGLNPLSAQGDLAVASLYWRLARPGDREIDVSGCPDLLPPLAVMAAVRQGTVRFVHAARLRLKESDRLQTTAAMLQALGGTVEEGADSLTVQGQPQLLGGTVDGANDHRIVMAAAVAATACAGSVTVLGAEAVHKSYPDFFTVYQALGGAFHVL</sequence>
<evidence type="ECO:0000256" key="6">
    <source>
        <dbReference type="ARBA" id="ARBA00044633"/>
    </source>
</evidence>
<feature type="binding site" evidence="7">
    <location>
        <position position="121"/>
    </location>
    <ligand>
        <name>phosphoenolpyruvate</name>
        <dbReference type="ChEBI" id="CHEBI:58702"/>
    </ligand>
</feature>
<name>A0A810QFS4_9FIRM</name>
<evidence type="ECO:0000259" key="8">
    <source>
        <dbReference type="Pfam" id="PF00275"/>
    </source>
</evidence>
<dbReference type="GO" id="GO:0009073">
    <property type="term" value="P:aromatic amino acid family biosynthetic process"/>
    <property type="evidence" value="ECO:0007669"/>
    <property type="project" value="UniProtKB-KW"/>
</dbReference>
<dbReference type="PANTHER" id="PTHR21090:SF5">
    <property type="entry name" value="PENTAFUNCTIONAL AROM POLYPEPTIDE"/>
    <property type="match status" value="1"/>
</dbReference>
<dbReference type="KEGG" id="pfaa:MM59RIKEN_17800"/>
<feature type="binding site" evidence="7">
    <location>
        <position position="163"/>
    </location>
    <ligand>
        <name>3-phosphoshikimate</name>
        <dbReference type="ChEBI" id="CHEBI:145989"/>
    </ligand>
</feature>
<feature type="binding site" evidence="7">
    <location>
        <position position="320"/>
    </location>
    <ligand>
        <name>phosphoenolpyruvate</name>
        <dbReference type="ChEBI" id="CHEBI:58702"/>
    </ligand>
</feature>
<feature type="binding site" evidence="7">
    <location>
        <position position="164"/>
    </location>
    <ligand>
        <name>3-phosphoshikimate</name>
        <dbReference type="ChEBI" id="CHEBI:145989"/>
    </ligand>
</feature>
<evidence type="ECO:0000256" key="1">
    <source>
        <dbReference type="ARBA" id="ARBA00004811"/>
    </source>
</evidence>
<keyword evidence="7" id="KW-0963">Cytoplasm</keyword>
<dbReference type="PANTHER" id="PTHR21090">
    <property type="entry name" value="AROM/DEHYDROQUINATE SYNTHASE"/>
    <property type="match status" value="1"/>
</dbReference>
<dbReference type="GO" id="GO:0005737">
    <property type="term" value="C:cytoplasm"/>
    <property type="evidence" value="ECO:0007669"/>
    <property type="project" value="UniProtKB-SubCell"/>
</dbReference>
<dbReference type="EC" id="2.5.1.19" evidence="7"/>
<comment type="subcellular location">
    <subcellularLocation>
        <location evidence="7">Cytoplasm</location>
    </subcellularLocation>
</comment>
<keyword evidence="3 7" id="KW-0028">Amino-acid biosynthesis</keyword>
<dbReference type="GO" id="GO:0003866">
    <property type="term" value="F:3-phosphoshikimate 1-carboxyvinyltransferase activity"/>
    <property type="evidence" value="ECO:0007669"/>
    <property type="project" value="UniProtKB-UniRule"/>
</dbReference>
<keyword evidence="5 7" id="KW-0057">Aromatic amino acid biosynthesis</keyword>
<organism evidence="9 10">
    <name type="scientific">Pusillibacter faecalis</name>
    <dbReference type="NCBI Taxonomy" id="2714358"/>
    <lineage>
        <taxon>Bacteria</taxon>
        <taxon>Bacillati</taxon>
        <taxon>Bacillota</taxon>
        <taxon>Clostridia</taxon>
        <taxon>Eubacteriales</taxon>
        <taxon>Oscillospiraceae</taxon>
        <taxon>Pusillibacter</taxon>
    </lineage>
</organism>
<feature type="domain" description="Enolpyruvate transferase" evidence="8">
    <location>
        <begin position="7"/>
        <end position="395"/>
    </location>
</feature>
<dbReference type="CDD" id="cd01556">
    <property type="entry name" value="EPSP_synthase"/>
    <property type="match status" value="1"/>
</dbReference>
<dbReference type="Gene3D" id="3.65.10.10">
    <property type="entry name" value="Enolpyruvate transferase domain"/>
    <property type="match status" value="2"/>
</dbReference>
<gene>
    <name evidence="7 9" type="primary">aroA</name>
    <name evidence="9" type="ORF">MM59RIKEN_17800</name>
</gene>
<evidence type="ECO:0000256" key="3">
    <source>
        <dbReference type="ARBA" id="ARBA00022605"/>
    </source>
</evidence>
<evidence type="ECO:0000256" key="7">
    <source>
        <dbReference type="HAMAP-Rule" id="MF_00210"/>
    </source>
</evidence>
<feature type="active site" description="Proton acceptor" evidence="7">
    <location>
        <position position="289"/>
    </location>
</feature>
<dbReference type="InterPro" id="IPR036968">
    <property type="entry name" value="Enolpyruvate_Tfrase_sf"/>
</dbReference>
<dbReference type="InterPro" id="IPR013792">
    <property type="entry name" value="RNA3'P_cycl/enolpyr_Trfase_a/b"/>
</dbReference>
<proteinExistence type="inferred from homology"/>
<comment type="caution">
    <text evidence="7">Lacks conserved residue(s) required for the propagation of feature annotation.</text>
</comment>
<dbReference type="HAMAP" id="MF_00210">
    <property type="entry name" value="EPSP_synth"/>
    <property type="match status" value="1"/>
</dbReference>
<evidence type="ECO:0000313" key="10">
    <source>
        <dbReference type="Proteomes" id="UP000679848"/>
    </source>
</evidence>
<feature type="binding site" evidence="7">
    <location>
        <position position="164"/>
    </location>
    <ligand>
        <name>phosphoenolpyruvate</name>
        <dbReference type="ChEBI" id="CHEBI:58702"/>
    </ligand>
</feature>
<protein>
    <recommendedName>
        <fullName evidence="7">3-phosphoshikimate 1-carboxyvinyltransferase</fullName>
        <ecNumber evidence="7">2.5.1.19</ecNumber>
    </recommendedName>
    <alternativeName>
        <fullName evidence="7">5-enolpyruvylshikimate-3-phosphate synthase</fullName>
        <shortName evidence="7">EPSP synthase</shortName>
        <shortName evidence="7">EPSPS</shortName>
    </alternativeName>
</protein>
<evidence type="ECO:0000313" key="9">
    <source>
        <dbReference type="EMBL" id="BCK84461.1"/>
    </source>
</evidence>
<dbReference type="InterPro" id="IPR006264">
    <property type="entry name" value="EPSP_synthase"/>
</dbReference>
<comment type="function">
    <text evidence="7">Catalyzes the transfer of the enolpyruvyl moiety of phosphoenolpyruvate (PEP) to the 5-hydroxyl of shikimate-3-phosphate (S3P) to produce enolpyruvyl shikimate-3-phosphate and inorganic phosphate.</text>
</comment>
<feature type="binding site" evidence="7">
    <location>
        <position position="316"/>
    </location>
    <ligand>
        <name>3-phosphoshikimate</name>
        <dbReference type="ChEBI" id="CHEBI:145989"/>
    </ligand>
</feature>
<accession>A0A810QFS4</accession>
<dbReference type="PROSITE" id="PS00885">
    <property type="entry name" value="EPSP_SYNTHASE_2"/>
    <property type="match status" value="1"/>
</dbReference>
<keyword evidence="10" id="KW-1185">Reference proteome</keyword>
<evidence type="ECO:0000256" key="4">
    <source>
        <dbReference type="ARBA" id="ARBA00022679"/>
    </source>
</evidence>
<feature type="binding site" evidence="7">
    <location>
        <position position="162"/>
    </location>
    <ligand>
        <name>3-phosphoshikimate</name>
        <dbReference type="ChEBI" id="CHEBI:145989"/>
    </ligand>
</feature>
<feature type="binding site" evidence="7">
    <location>
        <position position="93"/>
    </location>
    <ligand>
        <name>phosphoenolpyruvate</name>
        <dbReference type="ChEBI" id="CHEBI:58702"/>
    </ligand>
</feature>
<dbReference type="GO" id="GO:0008652">
    <property type="term" value="P:amino acid biosynthetic process"/>
    <property type="evidence" value="ECO:0007669"/>
    <property type="project" value="UniProtKB-KW"/>
</dbReference>
<feature type="binding site" evidence="7">
    <location>
        <position position="25"/>
    </location>
    <ligand>
        <name>3-phosphoshikimate</name>
        <dbReference type="ChEBI" id="CHEBI:145989"/>
    </ligand>
</feature>
<dbReference type="RefSeq" id="WP_213543149.1">
    <property type="nucleotide sequence ID" value="NZ_AP023420.1"/>
</dbReference>
<keyword evidence="4 7" id="KW-0808">Transferase</keyword>
<evidence type="ECO:0000256" key="2">
    <source>
        <dbReference type="ARBA" id="ARBA00009948"/>
    </source>
</evidence>
<dbReference type="Proteomes" id="UP000679848">
    <property type="component" value="Chromosome"/>
</dbReference>
<dbReference type="InterPro" id="IPR001986">
    <property type="entry name" value="Enolpyruvate_Tfrase_dom"/>
</dbReference>
<dbReference type="GO" id="GO:0009423">
    <property type="term" value="P:chorismate biosynthetic process"/>
    <property type="evidence" value="ECO:0007669"/>
    <property type="project" value="UniProtKB-UniRule"/>
</dbReference>
<comment type="pathway">
    <text evidence="1 7">Metabolic intermediate biosynthesis; chorismate biosynthesis; chorismate from D-erythrose 4-phosphate and phosphoenolpyruvate: step 6/7.</text>
</comment>
<dbReference type="InterPro" id="IPR023193">
    <property type="entry name" value="EPSP_synthase_CS"/>
</dbReference>
<feature type="binding site" evidence="7">
    <location>
        <position position="388"/>
    </location>
    <ligand>
        <name>phosphoenolpyruvate</name>
        <dbReference type="ChEBI" id="CHEBI:58702"/>
    </ligand>
</feature>
<dbReference type="PIRSF" id="PIRSF000505">
    <property type="entry name" value="EPSPS"/>
    <property type="match status" value="1"/>
</dbReference>
<dbReference type="AlphaFoldDB" id="A0A810QFS4"/>
<feature type="binding site" evidence="7">
    <location>
        <position position="190"/>
    </location>
    <ligand>
        <name>3-phosphoshikimate</name>
        <dbReference type="ChEBI" id="CHEBI:145989"/>
    </ligand>
</feature>
<dbReference type="EMBL" id="AP023420">
    <property type="protein sequence ID" value="BCK84461.1"/>
    <property type="molecule type" value="Genomic_DNA"/>
</dbReference>
<feature type="binding site" evidence="7">
    <location>
        <position position="362"/>
    </location>
    <ligand>
        <name>phosphoenolpyruvate</name>
        <dbReference type="ChEBI" id="CHEBI:58702"/>
    </ligand>
</feature>
<comment type="similarity">
    <text evidence="2 7">Belongs to the EPSP synthase family.</text>
</comment>
<feature type="binding site" evidence="7">
    <location>
        <position position="20"/>
    </location>
    <ligand>
        <name>3-phosphoshikimate</name>
        <dbReference type="ChEBI" id="CHEBI:145989"/>
    </ligand>
</feature>
<comment type="catalytic activity">
    <reaction evidence="6">
        <text>3-phosphoshikimate + phosphoenolpyruvate = 5-O-(1-carboxyvinyl)-3-phosphoshikimate + phosphate</text>
        <dbReference type="Rhea" id="RHEA:21256"/>
        <dbReference type="ChEBI" id="CHEBI:43474"/>
        <dbReference type="ChEBI" id="CHEBI:57701"/>
        <dbReference type="ChEBI" id="CHEBI:58702"/>
        <dbReference type="ChEBI" id="CHEBI:145989"/>
        <dbReference type="EC" id="2.5.1.19"/>
    </reaction>
    <physiologicalReaction direction="left-to-right" evidence="6">
        <dbReference type="Rhea" id="RHEA:21257"/>
    </physiologicalReaction>
</comment>
<reference evidence="9" key="1">
    <citation type="submission" date="2020-09" db="EMBL/GenBank/DDBJ databases">
        <title>New species isolated from human feces.</title>
        <authorList>
            <person name="Kitahara M."/>
            <person name="Shigeno Y."/>
            <person name="Shime M."/>
            <person name="Matsumoto Y."/>
            <person name="Nakamura S."/>
            <person name="Motooka D."/>
            <person name="Fukuoka S."/>
            <person name="Nishikawa H."/>
            <person name="Benno Y."/>
        </authorList>
    </citation>
    <scope>NUCLEOTIDE SEQUENCE</scope>
    <source>
        <strain evidence="9">MM59</strain>
    </source>
</reference>
<evidence type="ECO:0000256" key="5">
    <source>
        <dbReference type="ARBA" id="ARBA00023141"/>
    </source>
</evidence>
<dbReference type="Pfam" id="PF00275">
    <property type="entry name" value="EPSP_synthase"/>
    <property type="match status" value="1"/>
</dbReference>
<feature type="binding site" evidence="7">
    <location>
        <position position="289"/>
    </location>
    <ligand>
        <name>3-phosphoshikimate</name>
        <dbReference type="ChEBI" id="CHEBI:145989"/>
    </ligand>
</feature>
<dbReference type="SUPFAM" id="SSF55205">
    <property type="entry name" value="EPT/RTPC-like"/>
    <property type="match status" value="1"/>
</dbReference>
<comment type="subunit">
    <text evidence="7">Monomer.</text>
</comment>